<evidence type="ECO:0000256" key="1">
    <source>
        <dbReference type="SAM" id="MobiDB-lite"/>
    </source>
</evidence>
<feature type="region of interest" description="Disordered" evidence="1">
    <location>
        <begin position="72"/>
        <end position="101"/>
    </location>
</feature>
<evidence type="ECO:0000313" key="4">
    <source>
        <dbReference type="EMBL" id="KAK3596104.1"/>
    </source>
</evidence>
<comment type="caution">
    <text evidence="4">The sequence shown here is derived from an EMBL/GenBank/DDBJ whole genome shotgun (WGS) entry which is preliminary data.</text>
</comment>
<dbReference type="SUPFAM" id="SSF110997">
    <property type="entry name" value="Sporulation related repeat"/>
    <property type="match status" value="1"/>
</dbReference>
<feature type="region of interest" description="Disordered" evidence="1">
    <location>
        <begin position="149"/>
        <end position="171"/>
    </location>
</feature>
<sequence length="336" mass="37584">MATPAFDPNDANTAGQNFEELFSDSLSNNNAGNEKEANELDSFFEDLTSLDESDLTVPTDLKEEDADRRIISGTVAPSAKKKSKEKAAMAAPMKKKQPADSEKHKKLKRWLLIILLILGCAFIAWRLYHFLPGLFKSSPSELSDGELFKPGESPTISVKPLPKTKATPDDNGRMSVEADPNGNFGVQVAVCVFQTCIDELIIRAKRLKPTYAERYLEMISEGSFTRSEADNYAGEINRFNNIMGHAVLLPYKDDLYKISLGNFFYLEDFKRVKQIIEDNISDPRIIMIDNPKRQRAKTFRVIAGPFASKDSAEAAREDIRQLAGLNAAFVVDTNRF</sequence>
<feature type="transmembrane region" description="Helical" evidence="2">
    <location>
        <begin position="110"/>
        <end position="128"/>
    </location>
</feature>
<dbReference type="GO" id="GO:0042834">
    <property type="term" value="F:peptidoglycan binding"/>
    <property type="evidence" value="ECO:0007669"/>
    <property type="project" value="InterPro"/>
</dbReference>
<evidence type="ECO:0000313" key="5">
    <source>
        <dbReference type="Proteomes" id="UP001195483"/>
    </source>
</evidence>
<dbReference type="PROSITE" id="PS51724">
    <property type="entry name" value="SPOR"/>
    <property type="match status" value="1"/>
</dbReference>
<dbReference type="Proteomes" id="UP001195483">
    <property type="component" value="Unassembled WGS sequence"/>
</dbReference>
<gene>
    <name evidence="4" type="ORF">CHS0354_027374</name>
</gene>
<accession>A0AAE0SQU5</accession>
<keyword evidence="2" id="KW-0472">Membrane</keyword>
<keyword evidence="2" id="KW-1133">Transmembrane helix</keyword>
<proteinExistence type="predicted"/>
<evidence type="ECO:0000259" key="3">
    <source>
        <dbReference type="PROSITE" id="PS51724"/>
    </source>
</evidence>
<evidence type="ECO:0000256" key="2">
    <source>
        <dbReference type="SAM" id="Phobius"/>
    </source>
</evidence>
<dbReference type="Pfam" id="PF05036">
    <property type="entry name" value="SPOR"/>
    <property type="match status" value="1"/>
</dbReference>
<dbReference type="AlphaFoldDB" id="A0AAE0SQU5"/>
<reference evidence="4" key="3">
    <citation type="submission" date="2023-05" db="EMBL/GenBank/DDBJ databases">
        <authorList>
            <person name="Smith C.H."/>
        </authorList>
    </citation>
    <scope>NUCLEOTIDE SEQUENCE</scope>
    <source>
        <strain evidence="4">CHS0354</strain>
        <tissue evidence="4">Mantle</tissue>
    </source>
</reference>
<organism evidence="4 5">
    <name type="scientific">Potamilus streckersoni</name>
    <dbReference type="NCBI Taxonomy" id="2493646"/>
    <lineage>
        <taxon>Eukaryota</taxon>
        <taxon>Metazoa</taxon>
        <taxon>Spiralia</taxon>
        <taxon>Lophotrochozoa</taxon>
        <taxon>Mollusca</taxon>
        <taxon>Bivalvia</taxon>
        <taxon>Autobranchia</taxon>
        <taxon>Heteroconchia</taxon>
        <taxon>Palaeoheterodonta</taxon>
        <taxon>Unionida</taxon>
        <taxon>Unionoidea</taxon>
        <taxon>Unionidae</taxon>
        <taxon>Ambleminae</taxon>
        <taxon>Lampsilini</taxon>
        <taxon>Potamilus</taxon>
    </lineage>
</organism>
<reference evidence="4" key="2">
    <citation type="journal article" date="2021" name="Genome Biol. Evol.">
        <title>Developing a high-quality reference genome for a parasitic bivalve with doubly uniparental inheritance (Bivalvia: Unionida).</title>
        <authorList>
            <person name="Smith C.H."/>
        </authorList>
    </citation>
    <scope>NUCLEOTIDE SEQUENCE</scope>
    <source>
        <strain evidence="4">CHS0354</strain>
        <tissue evidence="4">Mantle</tissue>
    </source>
</reference>
<protein>
    <recommendedName>
        <fullName evidence="3">SPOR domain-containing protein</fullName>
    </recommendedName>
</protein>
<feature type="domain" description="SPOR" evidence="3">
    <location>
        <begin position="250"/>
        <end position="332"/>
    </location>
</feature>
<reference evidence="4" key="1">
    <citation type="journal article" date="2021" name="Genome Biol. Evol.">
        <title>A High-Quality Reference Genome for a Parasitic Bivalve with Doubly Uniparental Inheritance (Bivalvia: Unionida).</title>
        <authorList>
            <person name="Smith C.H."/>
        </authorList>
    </citation>
    <scope>NUCLEOTIDE SEQUENCE</scope>
    <source>
        <strain evidence="4">CHS0354</strain>
    </source>
</reference>
<keyword evidence="5" id="KW-1185">Reference proteome</keyword>
<dbReference type="InterPro" id="IPR007730">
    <property type="entry name" value="SPOR-like_dom"/>
</dbReference>
<dbReference type="InterPro" id="IPR036680">
    <property type="entry name" value="SPOR-like_sf"/>
</dbReference>
<feature type="region of interest" description="Disordered" evidence="1">
    <location>
        <begin position="1"/>
        <end position="37"/>
    </location>
</feature>
<dbReference type="EMBL" id="JAEAOA010001653">
    <property type="protein sequence ID" value="KAK3596104.1"/>
    <property type="molecule type" value="Genomic_DNA"/>
</dbReference>
<keyword evidence="2" id="KW-0812">Transmembrane</keyword>
<name>A0AAE0SQU5_9BIVA</name>